<gene>
    <name evidence="1" type="ORF">SACS_0370</name>
</gene>
<accession>A0A7U7G4Q8</accession>
<evidence type="ECO:0000313" key="1">
    <source>
        <dbReference type="EMBL" id="CDG33108.1"/>
    </source>
</evidence>
<dbReference type="AlphaFoldDB" id="A0A7U7G4Q8"/>
<organism evidence="1 2">
    <name type="scientific">Parasaccharibacter apium</name>
    <dbReference type="NCBI Taxonomy" id="1510841"/>
    <lineage>
        <taxon>Bacteria</taxon>
        <taxon>Pseudomonadati</taxon>
        <taxon>Pseudomonadota</taxon>
        <taxon>Alphaproteobacteria</taxon>
        <taxon>Acetobacterales</taxon>
        <taxon>Acetobacteraceae</taxon>
        <taxon>Parasaccharibacter</taxon>
    </lineage>
</organism>
<protein>
    <submittedName>
        <fullName evidence="1">Uncharacterized protein</fullName>
    </submittedName>
</protein>
<proteinExistence type="predicted"/>
<reference evidence="1 2" key="2">
    <citation type="journal article" date="2014" name="PLoS ONE">
        <title>Evolution of mitochondria reconstructed from the energy metabolism of living bacteria.</title>
        <authorList>
            <person name="Degli Esposti M."/>
            <person name="Chouaia B."/>
            <person name="Comandatore F."/>
            <person name="Crotti E."/>
            <person name="Sassera D."/>
            <person name="Lievens P.M."/>
            <person name="Daffonchio D."/>
            <person name="Bandi C."/>
        </authorList>
    </citation>
    <scope>NUCLEOTIDE SEQUENCE [LARGE SCALE GENOMIC DNA]</scope>
    <source>
        <strain evidence="2">AM169</strain>
    </source>
</reference>
<comment type="caution">
    <text evidence="1">The sequence shown here is derived from an EMBL/GenBank/DDBJ whole genome shotgun (WGS) entry which is preliminary data.</text>
</comment>
<dbReference type="Proteomes" id="UP000027590">
    <property type="component" value="Unassembled WGS sequence"/>
</dbReference>
<evidence type="ECO:0000313" key="2">
    <source>
        <dbReference type="Proteomes" id="UP000027590"/>
    </source>
</evidence>
<reference evidence="1 2" key="1">
    <citation type="journal article" date="2014" name="Genome Biol. Evol.">
        <title>Acetic acid bacteria genomes reveal functional traits for adaptation to life in insect guts.</title>
        <authorList>
            <person name="Chouaia B."/>
            <person name="Gaiarsa S."/>
            <person name="Crotti E."/>
            <person name="Comandatore F."/>
            <person name="Degli Esposti M."/>
            <person name="Ricci I."/>
            <person name="Alma A."/>
            <person name="Favia G."/>
            <person name="Bandi C."/>
            <person name="Daffonchio D."/>
        </authorList>
    </citation>
    <scope>NUCLEOTIDE SEQUENCE [LARGE SCALE GENOMIC DNA]</scope>
    <source>
        <strain evidence="2">AM169</strain>
    </source>
</reference>
<sequence length="48" mass="5116">MAVLSVKGAGLSCLALSLRKRKSCRNRYEGGTILSSCSRRAMGEGRKG</sequence>
<name>A0A7U7G4Q8_9PROT</name>
<dbReference type="EMBL" id="CBLY010000002">
    <property type="protein sequence ID" value="CDG33108.1"/>
    <property type="molecule type" value="Genomic_DNA"/>
</dbReference>